<feature type="domain" description="GED" evidence="1">
    <location>
        <begin position="52"/>
        <end position="140"/>
    </location>
</feature>
<gene>
    <name evidence="2" type="ORF">PSALAMII_LOCUS168</name>
</gene>
<dbReference type="AlphaFoldDB" id="A0A9W4N208"/>
<organism evidence="2 3">
    <name type="scientific">Penicillium salamii</name>
    <dbReference type="NCBI Taxonomy" id="1612424"/>
    <lineage>
        <taxon>Eukaryota</taxon>
        <taxon>Fungi</taxon>
        <taxon>Dikarya</taxon>
        <taxon>Ascomycota</taxon>
        <taxon>Pezizomycotina</taxon>
        <taxon>Eurotiomycetes</taxon>
        <taxon>Eurotiomycetidae</taxon>
        <taxon>Eurotiales</taxon>
        <taxon>Aspergillaceae</taxon>
        <taxon>Penicillium</taxon>
    </lineage>
</organism>
<evidence type="ECO:0000313" key="3">
    <source>
        <dbReference type="Proteomes" id="UP001152592"/>
    </source>
</evidence>
<sequence>MTIWKNVEFFSRQRRLRDNIASKAIENCKHGEVIRVEDLFTHNHMSNDKHTTRDIHDILEAYYIVARKRFVDNVCMQAVDHHLVTGPETPMKLFSPKWINQLSNEELEGIAGEEMGSKRKRRQLKKRIQDLEAGKKALLA</sequence>
<dbReference type="EMBL" id="CAJVPD010000011">
    <property type="protein sequence ID" value="CAG8225691.1"/>
    <property type="molecule type" value="Genomic_DNA"/>
</dbReference>
<proteinExistence type="predicted"/>
<comment type="caution">
    <text evidence="2">The sequence shown here is derived from an EMBL/GenBank/DDBJ whole genome shotgun (WGS) entry which is preliminary data.</text>
</comment>
<protein>
    <recommendedName>
        <fullName evidence="1">GED domain-containing protein</fullName>
    </recommendedName>
</protein>
<dbReference type="PROSITE" id="PS51388">
    <property type="entry name" value="GED"/>
    <property type="match status" value="1"/>
</dbReference>
<dbReference type="InterPro" id="IPR020850">
    <property type="entry name" value="GED_dom"/>
</dbReference>
<evidence type="ECO:0000259" key="1">
    <source>
        <dbReference type="PROSITE" id="PS51388"/>
    </source>
</evidence>
<reference evidence="2" key="1">
    <citation type="submission" date="2021-07" db="EMBL/GenBank/DDBJ databases">
        <authorList>
            <person name="Branca A.L. A."/>
        </authorList>
    </citation>
    <scope>NUCLEOTIDE SEQUENCE</scope>
</reference>
<accession>A0A9W4N208</accession>
<dbReference type="OrthoDB" id="4088536at2759"/>
<name>A0A9W4N208_9EURO</name>
<dbReference type="Proteomes" id="UP001152592">
    <property type="component" value="Unassembled WGS sequence"/>
</dbReference>
<evidence type="ECO:0000313" key="2">
    <source>
        <dbReference type="EMBL" id="CAG8225691.1"/>
    </source>
</evidence>